<dbReference type="EMBL" id="JANJYJ010000002">
    <property type="protein sequence ID" value="KAK3227384.1"/>
    <property type="molecule type" value="Genomic_DNA"/>
</dbReference>
<name>A0AAE0B190_9ROSI</name>
<keyword evidence="2" id="KW-1185">Reference proteome</keyword>
<dbReference type="Proteomes" id="UP001281410">
    <property type="component" value="Unassembled WGS sequence"/>
</dbReference>
<protein>
    <submittedName>
        <fullName evidence="1">Uncharacterized protein</fullName>
    </submittedName>
</protein>
<comment type="caution">
    <text evidence="1">The sequence shown here is derived from an EMBL/GenBank/DDBJ whole genome shotgun (WGS) entry which is preliminary data.</text>
</comment>
<sequence>MEDRGLGVRDLVIFNQVMLAKQAWRLDKYLNSLAGHLLKSCYYPHRSFMNVNFQARALLCGKVFVGVGSSLRKAVGGGLALE</sequence>
<gene>
    <name evidence="1" type="ORF">Dsin_007246</name>
</gene>
<dbReference type="AlphaFoldDB" id="A0AAE0B190"/>
<evidence type="ECO:0000313" key="1">
    <source>
        <dbReference type="EMBL" id="KAK3227384.1"/>
    </source>
</evidence>
<reference evidence="1" key="1">
    <citation type="journal article" date="2023" name="Plant J.">
        <title>Genome sequences and population genomics provide insights into the demographic history, inbreeding, and mutation load of two 'living fossil' tree species of Dipteronia.</title>
        <authorList>
            <person name="Feng Y."/>
            <person name="Comes H.P."/>
            <person name="Chen J."/>
            <person name="Zhu S."/>
            <person name="Lu R."/>
            <person name="Zhang X."/>
            <person name="Li P."/>
            <person name="Qiu J."/>
            <person name="Olsen K.M."/>
            <person name="Qiu Y."/>
        </authorList>
    </citation>
    <scope>NUCLEOTIDE SEQUENCE</scope>
    <source>
        <strain evidence="1">NBL</strain>
    </source>
</reference>
<organism evidence="1 2">
    <name type="scientific">Dipteronia sinensis</name>
    <dbReference type="NCBI Taxonomy" id="43782"/>
    <lineage>
        <taxon>Eukaryota</taxon>
        <taxon>Viridiplantae</taxon>
        <taxon>Streptophyta</taxon>
        <taxon>Embryophyta</taxon>
        <taxon>Tracheophyta</taxon>
        <taxon>Spermatophyta</taxon>
        <taxon>Magnoliopsida</taxon>
        <taxon>eudicotyledons</taxon>
        <taxon>Gunneridae</taxon>
        <taxon>Pentapetalae</taxon>
        <taxon>rosids</taxon>
        <taxon>malvids</taxon>
        <taxon>Sapindales</taxon>
        <taxon>Sapindaceae</taxon>
        <taxon>Hippocastanoideae</taxon>
        <taxon>Acereae</taxon>
        <taxon>Dipteronia</taxon>
    </lineage>
</organism>
<evidence type="ECO:0000313" key="2">
    <source>
        <dbReference type="Proteomes" id="UP001281410"/>
    </source>
</evidence>
<accession>A0AAE0B190</accession>
<proteinExistence type="predicted"/>